<accession>A0A4R1FM14</accession>
<keyword evidence="3 5" id="KW-0285">Flavoprotein</keyword>
<dbReference type="InterPro" id="IPR052166">
    <property type="entry name" value="Diverse_Acyl-CoA_DH"/>
</dbReference>
<comment type="caution">
    <text evidence="10">The sequence shown here is derived from an EMBL/GenBank/DDBJ whole genome shotgun (WGS) entry which is preliminary data.</text>
</comment>
<dbReference type="AlphaFoldDB" id="A0A4R1FM14"/>
<feature type="domain" description="Acyl-CoA dehydrogenase/oxidase C-terminal" evidence="6">
    <location>
        <begin position="287"/>
        <end position="449"/>
    </location>
</feature>
<evidence type="ECO:0000256" key="5">
    <source>
        <dbReference type="RuleBase" id="RU362125"/>
    </source>
</evidence>
<dbReference type="InterPro" id="IPR009100">
    <property type="entry name" value="AcylCoA_DH/oxidase_NM_dom_sf"/>
</dbReference>
<dbReference type="PANTHER" id="PTHR42803">
    <property type="entry name" value="ACYL-COA DEHYDROGENASE"/>
    <property type="match status" value="1"/>
</dbReference>
<dbReference type="Pfam" id="PF12806">
    <property type="entry name" value="Acyl-CoA_dh_C"/>
    <property type="match status" value="1"/>
</dbReference>
<dbReference type="Pfam" id="PF02770">
    <property type="entry name" value="Acyl-CoA_dh_M"/>
    <property type="match status" value="1"/>
</dbReference>
<dbReference type="InterPro" id="IPR009075">
    <property type="entry name" value="AcylCo_DH/oxidase_C"/>
</dbReference>
<sequence length="589" mass="64106">MSTLMSRRDLEFLLYEWLEVDSLTSRARFADHSRETFDAVMDLSADIAQKCFAPVNKKGDANPPYVDATGQVVLPSEIGDGLAQFRRAGLLAGSFDEALGGMQLPTVVNRAAMTWFQAANAAMSSYYFLTAANANLLARFGTAEQIDSWVRPMLDGRFTGTMCLSEPQAGSSLADITTKAVAQADGTYRVTGTKMWISGGDHELTDNIVHLVLAKVAGGGSGVKGISLFIVPKYLTDGTRNDVALVGLNHKMGHRATTNALLNFGDGTYTPTADSGAVGYLVGTEHRGLAYMFHMMNEARIGVGLMATALGYAGYLASLEYARTRVQGRSIAGEDSAPVAIIEHADVKRMLLAQKSYVEGALALGLYCSKLVDEAETTTGPERERANLLLDILTPITKSWPSQWCLEANNLAIQVHGGYGYTTEFDVEQYYRDNRLNPIHEGTHGIQGLDLLGRKVTMHDGAGLTLLRDTIDDTIRRARTTPALATYADELATTLDQLVTVTARIWSAQDRAASLANASIYLEAAGHIVIAWIWLDQLLCVGDLDGAFYDGKRSAAQYFFRYELPRVAPQLTLLAQLDRTTLDTDPTWL</sequence>
<dbReference type="RefSeq" id="WP_067453183.1">
    <property type="nucleotide sequence ID" value="NZ_SMFR01000003.1"/>
</dbReference>
<dbReference type="OrthoDB" id="9807883at2"/>
<dbReference type="GO" id="GO:0050660">
    <property type="term" value="F:flavin adenine dinucleotide binding"/>
    <property type="evidence" value="ECO:0007669"/>
    <property type="project" value="InterPro"/>
</dbReference>
<dbReference type="Gene3D" id="1.20.140.10">
    <property type="entry name" value="Butyryl-CoA Dehydrogenase, subunit A, domain 3"/>
    <property type="match status" value="1"/>
</dbReference>
<feature type="domain" description="Acetyl-CoA dehydrogenase-like C-terminal" evidence="9">
    <location>
        <begin position="469"/>
        <end position="584"/>
    </location>
</feature>
<comment type="cofactor">
    <cofactor evidence="1 5">
        <name>FAD</name>
        <dbReference type="ChEBI" id="CHEBI:57692"/>
    </cofactor>
</comment>
<dbReference type="Gene3D" id="2.40.110.10">
    <property type="entry name" value="Butyryl-CoA Dehydrogenase, subunit A, domain 2"/>
    <property type="match status" value="1"/>
</dbReference>
<proteinExistence type="inferred from homology"/>
<dbReference type="Pfam" id="PF02771">
    <property type="entry name" value="Acyl-CoA_dh_N"/>
    <property type="match status" value="1"/>
</dbReference>
<evidence type="ECO:0000259" key="8">
    <source>
        <dbReference type="Pfam" id="PF02771"/>
    </source>
</evidence>
<dbReference type="InterPro" id="IPR036250">
    <property type="entry name" value="AcylCo_DH-like_C"/>
</dbReference>
<evidence type="ECO:0000313" key="11">
    <source>
        <dbReference type="Proteomes" id="UP000294856"/>
    </source>
</evidence>
<feature type="domain" description="Acyl-CoA oxidase/dehydrogenase middle" evidence="7">
    <location>
        <begin position="162"/>
        <end position="261"/>
    </location>
</feature>
<reference evidence="10 11" key="1">
    <citation type="submission" date="2019-03" db="EMBL/GenBank/DDBJ databases">
        <title>Genomic Encyclopedia of Type Strains, Phase IV (KMG-IV): sequencing the most valuable type-strain genomes for metagenomic binning, comparative biology and taxonomic classification.</title>
        <authorList>
            <person name="Goeker M."/>
        </authorList>
    </citation>
    <scope>NUCLEOTIDE SEQUENCE [LARGE SCALE GENOMIC DNA]</scope>
    <source>
        <strain evidence="10 11">DSM 44684</strain>
    </source>
</reference>
<evidence type="ECO:0000256" key="1">
    <source>
        <dbReference type="ARBA" id="ARBA00001974"/>
    </source>
</evidence>
<evidence type="ECO:0000256" key="4">
    <source>
        <dbReference type="ARBA" id="ARBA00022827"/>
    </source>
</evidence>
<keyword evidence="5" id="KW-0560">Oxidoreductase</keyword>
<dbReference type="Proteomes" id="UP000294856">
    <property type="component" value="Unassembled WGS sequence"/>
</dbReference>
<evidence type="ECO:0000256" key="2">
    <source>
        <dbReference type="ARBA" id="ARBA00009347"/>
    </source>
</evidence>
<evidence type="ECO:0000256" key="3">
    <source>
        <dbReference type="ARBA" id="ARBA00022630"/>
    </source>
</evidence>
<dbReference type="InterPro" id="IPR046373">
    <property type="entry name" value="Acyl-CoA_Oxase/DH_mid-dom_sf"/>
</dbReference>
<dbReference type="Pfam" id="PF00441">
    <property type="entry name" value="Acyl-CoA_dh_1"/>
    <property type="match status" value="1"/>
</dbReference>
<dbReference type="InterPro" id="IPR013786">
    <property type="entry name" value="AcylCoA_DH/ox_N"/>
</dbReference>
<dbReference type="Gene3D" id="1.10.540.10">
    <property type="entry name" value="Acyl-CoA dehydrogenase/oxidase, N-terminal domain"/>
    <property type="match status" value="1"/>
</dbReference>
<evidence type="ECO:0000259" key="7">
    <source>
        <dbReference type="Pfam" id="PF02770"/>
    </source>
</evidence>
<dbReference type="GO" id="GO:0016627">
    <property type="term" value="F:oxidoreductase activity, acting on the CH-CH group of donors"/>
    <property type="evidence" value="ECO:0007669"/>
    <property type="project" value="InterPro"/>
</dbReference>
<comment type="similarity">
    <text evidence="2 5">Belongs to the acyl-CoA dehydrogenase family.</text>
</comment>
<dbReference type="SUPFAM" id="SSF56645">
    <property type="entry name" value="Acyl-CoA dehydrogenase NM domain-like"/>
    <property type="match status" value="1"/>
</dbReference>
<protein>
    <submittedName>
        <fullName evidence="10">Butyryl-CoA dehydrogenase</fullName>
    </submittedName>
</protein>
<feature type="domain" description="Acyl-CoA dehydrogenase/oxidase N-terminal" evidence="8">
    <location>
        <begin position="76"/>
        <end position="156"/>
    </location>
</feature>
<dbReference type="PANTHER" id="PTHR42803:SF3">
    <property type="entry name" value="ACYL-COA DEHYDROGENASE-RELATED"/>
    <property type="match status" value="1"/>
</dbReference>
<name>A0A4R1FM14_9NOCA</name>
<organism evidence="10 11">
    <name type="scientific">Nocardia alba</name>
    <dbReference type="NCBI Taxonomy" id="225051"/>
    <lineage>
        <taxon>Bacteria</taxon>
        <taxon>Bacillati</taxon>
        <taxon>Actinomycetota</taxon>
        <taxon>Actinomycetes</taxon>
        <taxon>Mycobacteriales</taxon>
        <taxon>Nocardiaceae</taxon>
        <taxon>Nocardia</taxon>
    </lineage>
</organism>
<dbReference type="InterPro" id="IPR025878">
    <property type="entry name" value="Acyl-CoA_dh-like_C_dom"/>
</dbReference>
<evidence type="ECO:0000259" key="9">
    <source>
        <dbReference type="Pfam" id="PF12806"/>
    </source>
</evidence>
<keyword evidence="11" id="KW-1185">Reference proteome</keyword>
<keyword evidence="4 5" id="KW-0274">FAD</keyword>
<dbReference type="STRING" id="1210063.GCA_001612665_04002"/>
<dbReference type="SUPFAM" id="SSF47203">
    <property type="entry name" value="Acyl-CoA dehydrogenase C-terminal domain-like"/>
    <property type="match status" value="1"/>
</dbReference>
<evidence type="ECO:0000313" key="10">
    <source>
        <dbReference type="EMBL" id="TCJ95613.1"/>
    </source>
</evidence>
<dbReference type="InterPro" id="IPR037069">
    <property type="entry name" value="AcylCoA_DH/ox_N_sf"/>
</dbReference>
<evidence type="ECO:0000259" key="6">
    <source>
        <dbReference type="Pfam" id="PF00441"/>
    </source>
</evidence>
<dbReference type="InterPro" id="IPR006091">
    <property type="entry name" value="Acyl-CoA_Oxase/DH_mid-dom"/>
</dbReference>
<dbReference type="EMBL" id="SMFR01000003">
    <property type="protein sequence ID" value="TCJ95613.1"/>
    <property type="molecule type" value="Genomic_DNA"/>
</dbReference>
<gene>
    <name evidence="10" type="ORF">DFR71_4528</name>
</gene>